<evidence type="ECO:0000313" key="2">
    <source>
        <dbReference type="EMBL" id="AJW78309.1"/>
    </source>
</evidence>
<sequence length="157" mass="16102">MILSLLFIGAVTPSAMAAESPTSDLYNVTVGSATTTLHEGESVTYRMTSIAGTSGTISSDVVYPGDSGTITVTANRGVYHYAVDMSVPATNFAGRFSVTDLTSGFGGGSTPVLFFEGDVPTSRLTGHLYSGTLTGEAFFAGVPVATTGPNNTLYTCC</sequence>
<dbReference type="PATRIC" id="fig|33014.5.peg.733"/>
<organism evidence="2 4">
    <name type="scientific">Clavibacter michiganensis subsp. insidiosus</name>
    <dbReference type="NCBI Taxonomy" id="33014"/>
    <lineage>
        <taxon>Bacteria</taxon>
        <taxon>Bacillati</taxon>
        <taxon>Actinomycetota</taxon>
        <taxon>Actinomycetes</taxon>
        <taxon>Micrococcales</taxon>
        <taxon>Microbacteriaceae</taxon>
        <taxon>Clavibacter</taxon>
    </lineage>
</organism>
<evidence type="ECO:0000313" key="3">
    <source>
        <dbReference type="EMBL" id="RIJ43776.1"/>
    </source>
</evidence>
<protein>
    <submittedName>
        <fullName evidence="2">Uncharacterized protein</fullName>
    </submittedName>
</protein>
<accession>A0A0D5CG93</accession>
<proteinExistence type="predicted"/>
<name>A0A0D5CG93_9MICO</name>
<dbReference type="EMBL" id="CP011043">
    <property type="protein sequence ID" value="AJW78309.1"/>
    <property type="molecule type" value="Genomic_DNA"/>
</dbReference>
<evidence type="ECO:0000256" key="1">
    <source>
        <dbReference type="SAM" id="SignalP"/>
    </source>
</evidence>
<reference evidence="3 5" key="2">
    <citation type="submission" date="2018-08" db="EMBL/GenBank/DDBJ databases">
        <title>Genome Sequence of Clavibacter michiganensis Subspecies type strains, and the Atypical Peach-Colored Strains Isolated from Tomato.</title>
        <authorList>
            <person name="Osdaghi E."/>
            <person name="Portier P."/>
            <person name="Briand M."/>
            <person name="Jacques M.-A."/>
        </authorList>
    </citation>
    <scope>NUCLEOTIDE SEQUENCE [LARGE SCALE GENOMIC DNA]</scope>
    <source>
        <strain evidence="3 5">CFBP 6488</strain>
    </source>
</reference>
<gene>
    <name evidence="3" type="ORF">DZF93_05305</name>
    <name evidence="2" type="ORF">VO01_03480</name>
</gene>
<evidence type="ECO:0000313" key="5">
    <source>
        <dbReference type="Proteomes" id="UP000266634"/>
    </source>
</evidence>
<dbReference type="Proteomes" id="UP000032604">
    <property type="component" value="Chromosome"/>
</dbReference>
<dbReference type="Proteomes" id="UP000266634">
    <property type="component" value="Unassembled WGS sequence"/>
</dbReference>
<dbReference type="EMBL" id="QWEA01000136">
    <property type="protein sequence ID" value="RIJ43776.1"/>
    <property type="molecule type" value="Genomic_DNA"/>
</dbReference>
<keyword evidence="1" id="KW-0732">Signal</keyword>
<feature type="chain" id="PRO_5036292418" evidence="1">
    <location>
        <begin position="18"/>
        <end position="157"/>
    </location>
</feature>
<reference evidence="2 4" key="1">
    <citation type="journal article" date="2015" name="Genome Announc.">
        <title>Complete Genome Sequence of Clavibacter michiganensis subsp. insidiosus R1-1 Using PacBio Single-Molecule Real-Time Technology.</title>
        <authorList>
            <person name="Lu Y."/>
            <person name="Samac D.A."/>
            <person name="Glazebrook J."/>
            <person name="Ishimaru C.A."/>
        </authorList>
    </citation>
    <scope>NUCLEOTIDE SEQUENCE [LARGE SCALE GENOMIC DNA]</scope>
    <source>
        <strain evidence="2 4">R1-1</strain>
    </source>
</reference>
<dbReference type="HOGENOM" id="CLU_135605_0_0_11"/>
<evidence type="ECO:0000313" key="4">
    <source>
        <dbReference type="Proteomes" id="UP000032604"/>
    </source>
</evidence>
<feature type="signal peptide" evidence="1">
    <location>
        <begin position="1"/>
        <end position="17"/>
    </location>
</feature>
<dbReference type="AlphaFoldDB" id="A0A0D5CG93"/>
<dbReference type="KEGG" id="cmh:VO01_03480"/>